<evidence type="ECO:0000256" key="1">
    <source>
        <dbReference type="ARBA" id="ARBA00004613"/>
    </source>
</evidence>
<keyword evidence="4" id="KW-0349">Heme</keyword>
<dbReference type="RefSeq" id="XP_022289630.1">
    <property type="nucleotide sequence ID" value="XM_022433922.1"/>
</dbReference>
<dbReference type="OrthoDB" id="823504at2759"/>
<dbReference type="PROSITE" id="PS50292">
    <property type="entry name" value="PEROXIDASE_3"/>
    <property type="match status" value="1"/>
</dbReference>
<proteinExistence type="predicted"/>
<dbReference type="KEGG" id="cvn:111101430"/>
<dbReference type="PANTHER" id="PTHR11475:SF134">
    <property type="entry name" value="LD42267P"/>
    <property type="match status" value="1"/>
</dbReference>
<dbReference type="GeneID" id="111101430"/>
<reference evidence="7" key="1">
    <citation type="submission" date="2024-06" db="UniProtKB">
        <authorList>
            <consortium name="RefSeq"/>
        </authorList>
    </citation>
    <scope>NUCLEOTIDE SEQUENCE [LARGE SCALE GENOMIC DNA]</scope>
</reference>
<dbReference type="InterPro" id="IPR010255">
    <property type="entry name" value="Haem_peroxidase_sf"/>
</dbReference>
<sequence>MREKFLLFTYLLVLIIPGFGAQNLDSVIQNAVDSAFGQIGLRSQGLGMPRPGTAFRGNFAGQAPPSTIPAQITERTPGPTTSGEGSSAINSLNRFSQNNAPEMNQMLDNTARSAATAAKGIASSLPAASAGLSGDISRENLRTVATDPQITRSFQEAVRRYCYEIPLCDEYDPYRTADGSCNNLYNPLLGKSFTPQARIVSNAYDDFTELPRTLTYDGQGTLPSARVVSNAVFAGTTPTSATHSTFLTHFGQFIDHDIISTPSMKDINGNDVVDCCHPGVLRYECFPIRVPLTDPVFLGRTCMNMVRHAAAIPLQCTNGVREQQNQRSSFIDGTAIYGWHRTRELELRQRSGGRLLESDLISGLLPRDTCNGVTTAYHCFKAGDHRQSETPTLTVMHTTWLRRHNLIADALRQATGITHDETLFQEAKRIVVAELQHIAYNEFLPEVLDNRHMTIFNLRSRRVGHDNTYNPSVDPRTYNAFGAAVLRMGHSLVRNVVGHDNGRGGVRTHLLKDHFERPDLMFWPPYGYEYMARWMSKAPKSRSDRTIVDGLRNRLFEGPPGPQTGPRETLAFDLGALNVQRGREHGLPPYNVFRRFCGRRPAYHFRAGVAGGLVDHTPQNAARLASVYRSPHDIDLFAGGMSENPLRGGILGPTFSCLLAYQFSLYKHGDRFWYENNDHQNPLAAFTADQLAQIKQITESKVLCSVVKNDRGDVSYQPRLFVRPDIDRNHQRPCSVILNGNRLGFDIRPFANQLILLRGRRTGRSRNTNPLTDFDRAFSRRPTSSFGPRRTAEPPVNRNFEIPAPGDVLGLTSGSRGDMDRLLLR</sequence>
<evidence type="ECO:0000256" key="5">
    <source>
        <dbReference type="SAM" id="MobiDB-lite"/>
    </source>
</evidence>
<evidence type="ECO:0000256" key="2">
    <source>
        <dbReference type="ARBA" id="ARBA00022525"/>
    </source>
</evidence>
<feature type="compositionally biased region" description="Polar residues" evidence="5">
    <location>
        <begin position="64"/>
        <end position="90"/>
    </location>
</feature>
<dbReference type="InterPro" id="IPR019791">
    <property type="entry name" value="Haem_peroxidase_animal"/>
</dbReference>
<keyword evidence="4" id="KW-0479">Metal-binding</keyword>
<comment type="subcellular location">
    <subcellularLocation>
        <location evidence="1">Secreted</location>
    </subcellularLocation>
</comment>
<protein>
    <submittedName>
        <fullName evidence="8">Peroxidase-like protein</fullName>
    </submittedName>
</protein>
<dbReference type="FunFam" id="1.10.640.10:FF:000003">
    <property type="entry name" value="chorion peroxidase"/>
    <property type="match status" value="1"/>
</dbReference>
<dbReference type="InterPro" id="IPR037120">
    <property type="entry name" value="Haem_peroxidase_sf_animal"/>
</dbReference>
<evidence type="ECO:0000256" key="6">
    <source>
        <dbReference type="SAM" id="SignalP"/>
    </source>
</evidence>
<name>A0A8B8AEM7_CRAVI</name>
<dbReference type="PRINTS" id="PR00457">
    <property type="entry name" value="ANPEROXIDASE"/>
</dbReference>
<feature type="signal peptide" evidence="6">
    <location>
        <begin position="1"/>
        <end position="21"/>
    </location>
</feature>
<dbReference type="SUPFAM" id="SSF48113">
    <property type="entry name" value="Heme-dependent peroxidases"/>
    <property type="match status" value="1"/>
</dbReference>
<dbReference type="GO" id="GO:0005576">
    <property type="term" value="C:extracellular region"/>
    <property type="evidence" value="ECO:0007669"/>
    <property type="project" value="UniProtKB-SubCell"/>
</dbReference>
<dbReference type="GO" id="GO:0046872">
    <property type="term" value="F:metal ion binding"/>
    <property type="evidence" value="ECO:0007669"/>
    <property type="project" value="UniProtKB-KW"/>
</dbReference>
<organism evidence="7 8">
    <name type="scientific">Crassostrea virginica</name>
    <name type="common">Eastern oyster</name>
    <dbReference type="NCBI Taxonomy" id="6565"/>
    <lineage>
        <taxon>Eukaryota</taxon>
        <taxon>Metazoa</taxon>
        <taxon>Spiralia</taxon>
        <taxon>Lophotrochozoa</taxon>
        <taxon>Mollusca</taxon>
        <taxon>Bivalvia</taxon>
        <taxon>Autobranchia</taxon>
        <taxon>Pteriomorphia</taxon>
        <taxon>Ostreida</taxon>
        <taxon>Ostreoidea</taxon>
        <taxon>Ostreidae</taxon>
        <taxon>Crassostrea</taxon>
    </lineage>
</organism>
<gene>
    <name evidence="8" type="primary">LOC111101430</name>
</gene>
<dbReference type="Proteomes" id="UP000694844">
    <property type="component" value="Chromosome 1"/>
</dbReference>
<dbReference type="Gene3D" id="1.10.640.10">
    <property type="entry name" value="Haem peroxidase domain superfamily, animal type"/>
    <property type="match status" value="1"/>
</dbReference>
<keyword evidence="4" id="KW-0408">Iron</keyword>
<feature type="chain" id="PRO_5034340422" evidence="6">
    <location>
        <begin position="22"/>
        <end position="825"/>
    </location>
</feature>
<evidence type="ECO:0000313" key="8">
    <source>
        <dbReference type="RefSeq" id="XP_022289630.1"/>
    </source>
</evidence>
<feature type="binding site" description="axial binding residue" evidence="4">
    <location>
        <position position="490"/>
    </location>
    <ligand>
        <name>heme b</name>
        <dbReference type="ChEBI" id="CHEBI:60344"/>
    </ligand>
    <ligandPart>
        <name>Fe</name>
        <dbReference type="ChEBI" id="CHEBI:18248"/>
    </ligandPart>
</feature>
<dbReference type="AlphaFoldDB" id="A0A8B8AEM7"/>
<evidence type="ECO:0000256" key="3">
    <source>
        <dbReference type="ARBA" id="ARBA00022729"/>
    </source>
</evidence>
<dbReference type="Pfam" id="PF03098">
    <property type="entry name" value="An_peroxidase"/>
    <property type="match status" value="1"/>
</dbReference>
<keyword evidence="7" id="KW-1185">Reference proteome</keyword>
<keyword evidence="3 6" id="KW-0732">Signal</keyword>
<reference evidence="8" key="2">
    <citation type="submission" date="2025-08" db="UniProtKB">
        <authorList>
            <consortium name="RefSeq"/>
        </authorList>
    </citation>
    <scope>IDENTIFICATION</scope>
    <source>
        <tissue evidence="8">Whole sample</tissue>
    </source>
</reference>
<dbReference type="GO" id="GO:0006979">
    <property type="term" value="P:response to oxidative stress"/>
    <property type="evidence" value="ECO:0007669"/>
    <property type="project" value="InterPro"/>
</dbReference>
<dbReference type="GO" id="GO:0020037">
    <property type="term" value="F:heme binding"/>
    <property type="evidence" value="ECO:0007669"/>
    <property type="project" value="InterPro"/>
</dbReference>
<evidence type="ECO:0000313" key="7">
    <source>
        <dbReference type="Proteomes" id="UP000694844"/>
    </source>
</evidence>
<evidence type="ECO:0000256" key="4">
    <source>
        <dbReference type="PIRSR" id="PIRSR619791-2"/>
    </source>
</evidence>
<feature type="region of interest" description="Disordered" evidence="5">
    <location>
        <begin position="765"/>
        <end position="813"/>
    </location>
</feature>
<keyword evidence="2" id="KW-0964">Secreted</keyword>
<dbReference type="PANTHER" id="PTHR11475">
    <property type="entry name" value="OXIDASE/PEROXIDASE"/>
    <property type="match status" value="1"/>
</dbReference>
<dbReference type="GO" id="GO:0004601">
    <property type="term" value="F:peroxidase activity"/>
    <property type="evidence" value="ECO:0007669"/>
    <property type="project" value="InterPro"/>
</dbReference>
<feature type="region of interest" description="Disordered" evidence="5">
    <location>
        <begin position="62"/>
        <end position="90"/>
    </location>
</feature>
<accession>A0A8B8AEM7</accession>